<protein>
    <submittedName>
        <fullName evidence="2">PAS domain S-box protein</fullName>
    </submittedName>
</protein>
<dbReference type="InterPro" id="IPR000014">
    <property type="entry name" value="PAS"/>
</dbReference>
<dbReference type="NCBIfam" id="TIGR00229">
    <property type="entry name" value="sensory_box"/>
    <property type="match status" value="1"/>
</dbReference>
<accession>A0ABD5RZ12</accession>
<feature type="domain" description="PAS" evidence="1">
    <location>
        <begin position="134"/>
        <end position="205"/>
    </location>
</feature>
<dbReference type="PROSITE" id="PS50112">
    <property type="entry name" value="PAS"/>
    <property type="match status" value="1"/>
</dbReference>
<evidence type="ECO:0000259" key="1">
    <source>
        <dbReference type="PROSITE" id="PS50112"/>
    </source>
</evidence>
<evidence type="ECO:0000313" key="2">
    <source>
        <dbReference type="EMBL" id="MFC6724580.1"/>
    </source>
</evidence>
<name>A0ABD5RZ12_9EURY</name>
<dbReference type="Pfam" id="PF08448">
    <property type="entry name" value="PAS_4"/>
    <property type="match status" value="1"/>
</dbReference>
<reference evidence="2 3" key="1">
    <citation type="journal article" date="2019" name="Int. J. Syst. Evol. Microbiol.">
        <title>The Global Catalogue of Microorganisms (GCM) 10K type strain sequencing project: providing services to taxonomists for standard genome sequencing and annotation.</title>
        <authorList>
            <consortium name="The Broad Institute Genomics Platform"/>
            <consortium name="The Broad Institute Genome Sequencing Center for Infectious Disease"/>
            <person name="Wu L."/>
            <person name="Ma J."/>
        </authorList>
    </citation>
    <scope>NUCLEOTIDE SEQUENCE [LARGE SCALE GENOMIC DNA]</scope>
    <source>
        <strain evidence="2 3">NBRC 111368</strain>
    </source>
</reference>
<dbReference type="Gene3D" id="3.30.450.20">
    <property type="entry name" value="PAS domain"/>
    <property type="match status" value="1"/>
</dbReference>
<dbReference type="SMART" id="SM00091">
    <property type="entry name" value="PAS"/>
    <property type="match status" value="1"/>
</dbReference>
<dbReference type="CDD" id="cd00130">
    <property type="entry name" value="PAS"/>
    <property type="match status" value="1"/>
</dbReference>
<dbReference type="SUPFAM" id="SSF55785">
    <property type="entry name" value="PYP-like sensor domain (PAS domain)"/>
    <property type="match status" value="1"/>
</dbReference>
<evidence type="ECO:0000313" key="3">
    <source>
        <dbReference type="Proteomes" id="UP001596328"/>
    </source>
</evidence>
<gene>
    <name evidence="2" type="ORF">ACFQE1_09375</name>
</gene>
<proteinExistence type="predicted"/>
<organism evidence="2 3">
    <name type="scientific">Halobium palmae</name>
    <dbReference type="NCBI Taxonomy" id="1776492"/>
    <lineage>
        <taxon>Archaea</taxon>
        <taxon>Methanobacteriati</taxon>
        <taxon>Methanobacteriota</taxon>
        <taxon>Stenosarchaea group</taxon>
        <taxon>Halobacteria</taxon>
        <taxon>Halobacteriales</taxon>
        <taxon>Haloferacaceae</taxon>
        <taxon>Halobium</taxon>
    </lineage>
</organism>
<dbReference type="Proteomes" id="UP001596328">
    <property type="component" value="Unassembled WGS sequence"/>
</dbReference>
<comment type="caution">
    <text evidence="2">The sequence shown here is derived from an EMBL/GenBank/DDBJ whole genome shotgun (WGS) entry which is preliminary data.</text>
</comment>
<sequence length="308" mass="35212">MSDHRILVFVEHEQNRRLLADWLSQEYEVVRGESADDLETEFDLCILDRASIERYDEALEERKERERPVLLPYLFVVPQQELDRLGGDIWSRIDAVVRQRADELITTPIKKAELHGRLENLLRSRGLSLELKEQREQYRRLLSVAPETIATVSVDGEVSYLNARGAELFGVGDPESLYGESLYGYVSEGERDDLRSMVESVNESGEQAGFMEAHVVNGEVRHVEIGAASISYDHQPAVQLVIRDVTDRHRREQQVARQRDQLEKLNRLNGVIRQIDQALVRATSREEIEQAVCERLAGADPNPDARDA</sequence>
<dbReference type="AlphaFoldDB" id="A0ABD5RZ12"/>
<dbReference type="InterPro" id="IPR013656">
    <property type="entry name" value="PAS_4"/>
</dbReference>
<keyword evidence="3" id="KW-1185">Reference proteome</keyword>
<feature type="non-terminal residue" evidence="2">
    <location>
        <position position="308"/>
    </location>
</feature>
<dbReference type="EMBL" id="JBHSWU010000219">
    <property type="protein sequence ID" value="MFC6724580.1"/>
    <property type="molecule type" value="Genomic_DNA"/>
</dbReference>
<dbReference type="InterPro" id="IPR035965">
    <property type="entry name" value="PAS-like_dom_sf"/>
</dbReference>